<evidence type="ECO:0000313" key="13">
    <source>
        <dbReference type="RefSeq" id="XP_014666311.1"/>
    </source>
</evidence>
<dbReference type="PANTHER" id="PTHR19960:SF25">
    <property type="entry name" value="TEKTIN-1"/>
    <property type="match status" value="1"/>
</dbReference>
<evidence type="ECO:0000256" key="2">
    <source>
        <dbReference type="ARBA" id="ARBA00007209"/>
    </source>
</evidence>
<dbReference type="RefSeq" id="XP_014666311.1">
    <property type="nucleotide sequence ID" value="XM_014810825.1"/>
</dbReference>
<feature type="coiled-coil region" evidence="11">
    <location>
        <begin position="20"/>
        <end position="90"/>
    </location>
</feature>
<evidence type="ECO:0000256" key="1">
    <source>
        <dbReference type="ARBA" id="ARBA00004611"/>
    </source>
</evidence>
<evidence type="ECO:0000256" key="9">
    <source>
        <dbReference type="ARBA" id="ARBA00045224"/>
    </source>
</evidence>
<keyword evidence="5 11" id="KW-0175">Coiled coil</keyword>
<keyword evidence="3" id="KW-0963">Cytoplasm</keyword>
<evidence type="ECO:0000256" key="5">
    <source>
        <dbReference type="ARBA" id="ARBA00023054"/>
    </source>
</evidence>
<accession>A0ABM1E290</accession>
<dbReference type="GeneID" id="106808212"/>
<dbReference type="InterPro" id="IPR000435">
    <property type="entry name" value="Tektins"/>
</dbReference>
<evidence type="ECO:0000256" key="11">
    <source>
        <dbReference type="SAM" id="Coils"/>
    </source>
</evidence>
<keyword evidence="8 10" id="KW-0966">Cell projection</keyword>
<comment type="function">
    <text evidence="9">Microtubule inner protein (MIP) part of the dynein-decorated doublet microtubules (DMTs) in cilia and flagellar axoneme. Forms filamentous polymers in the walls of ciliary and flagellar microtubules.</text>
</comment>
<dbReference type="Pfam" id="PF03148">
    <property type="entry name" value="Tektin"/>
    <property type="match status" value="1"/>
</dbReference>
<gene>
    <name evidence="13" type="primary">LOC106808212</name>
</gene>
<dbReference type="Proteomes" id="UP000695022">
    <property type="component" value="Unplaced"/>
</dbReference>
<protein>
    <recommendedName>
        <fullName evidence="10">Tektin</fullName>
    </recommendedName>
</protein>
<evidence type="ECO:0000256" key="4">
    <source>
        <dbReference type="ARBA" id="ARBA00022846"/>
    </source>
</evidence>
<dbReference type="PANTHER" id="PTHR19960">
    <property type="entry name" value="TEKTIN"/>
    <property type="match status" value="1"/>
</dbReference>
<comment type="similarity">
    <text evidence="2 10">Belongs to the tektin family.</text>
</comment>
<feature type="coiled-coil region" evidence="11">
    <location>
        <begin position="341"/>
        <end position="375"/>
    </location>
</feature>
<organism evidence="12 13">
    <name type="scientific">Priapulus caudatus</name>
    <name type="common">Priapulid worm</name>
    <dbReference type="NCBI Taxonomy" id="37621"/>
    <lineage>
        <taxon>Eukaryota</taxon>
        <taxon>Metazoa</taxon>
        <taxon>Ecdysozoa</taxon>
        <taxon>Scalidophora</taxon>
        <taxon>Priapulida</taxon>
        <taxon>Priapulimorpha</taxon>
        <taxon>Priapulimorphida</taxon>
        <taxon>Priapulidae</taxon>
        <taxon>Priapulus</taxon>
    </lineage>
</organism>
<sequence length="402" mass="46196">MEPAHQYSWQQWSAENHAKYINAEKQRSEAERLTKELERLCEETADITTHSQKEVNKKLEQRLDDIEFWKTELEQKLQDTKTEVENLLTYKTRLEKALKASQEPLEIAQLCLEHRKHRVGEEQVRDAVQGELLREVAGIQEVMSLLEKTLDQTTEQIRLCRSAKYYIEKDLKDKQTALAIDSHCSNLRSNTASADMLQGDQIAHVTSTTTVTDPNGWQTFSNNNIQKAERECHNGLNLRLLIDSMLKQTAKDMKAQCDSVNTAFGHRVAETKDAKERLEMHLAQINAQLSDMEFNITRLREAIVAKGAPLNLAHVRLGTRTQRPNVELCYDPVQSRLQVELGEIQMSVNRLQQKLEDAEAAQKALERTRLSLEADIEVKANTLYIDNVQCVGMRCRINVQKY</sequence>
<reference evidence="13" key="1">
    <citation type="submission" date="2025-08" db="UniProtKB">
        <authorList>
            <consortium name="RefSeq"/>
        </authorList>
    </citation>
    <scope>IDENTIFICATION</scope>
</reference>
<dbReference type="InterPro" id="IPR048256">
    <property type="entry name" value="Tektin-like"/>
</dbReference>
<evidence type="ECO:0000256" key="10">
    <source>
        <dbReference type="RuleBase" id="RU367040"/>
    </source>
</evidence>
<evidence type="ECO:0000256" key="3">
    <source>
        <dbReference type="ARBA" id="ARBA00022490"/>
    </source>
</evidence>
<evidence type="ECO:0000256" key="7">
    <source>
        <dbReference type="ARBA" id="ARBA00023212"/>
    </source>
</evidence>
<name>A0ABM1E290_PRICU</name>
<keyword evidence="12" id="KW-1185">Reference proteome</keyword>
<evidence type="ECO:0000256" key="6">
    <source>
        <dbReference type="ARBA" id="ARBA00023069"/>
    </source>
</evidence>
<keyword evidence="6 10" id="KW-0969">Cilium</keyword>
<proteinExistence type="inferred from homology"/>
<feature type="coiled-coil region" evidence="11">
    <location>
        <begin position="268"/>
        <end position="302"/>
    </location>
</feature>
<dbReference type="PRINTS" id="PR00511">
    <property type="entry name" value="TEKTIN"/>
</dbReference>
<comment type="subcellular location">
    <subcellularLocation>
        <location evidence="10">Cytoplasm</location>
        <location evidence="10">Cytoskeleton</location>
        <location evidence="10">Cilium axoneme</location>
    </subcellularLocation>
    <subcellularLocation>
        <location evidence="1">Cytoplasm</location>
        <location evidence="1">Cytoskeleton</location>
        <location evidence="1">Flagellum axoneme</location>
    </subcellularLocation>
</comment>
<keyword evidence="4 10" id="KW-0282">Flagellum</keyword>
<evidence type="ECO:0000256" key="8">
    <source>
        <dbReference type="ARBA" id="ARBA00023273"/>
    </source>
</evidence>
<evidence type="ECO:0000313" key="12">
    <source>
        <dbReference type="Proteomes" id="UP000695022"/>
    </source>
</evidence>
<keyword evidence="7" id="KW-0206">Cytoskeleton</keyword>